<dbReference type="Proteomes" id="UP000247727">
    <property type="component" value="Unassembled WGS sequence"/>
</dbReference>
<accession>A0A318U680</accession>
<dbReference type="AlphaFoldDB" id="A0A318U680"/>
<protein>
    <submittedName>
        <fullName evidence="2">Uncharacterized protein</fullName>
    </submittedName>
</protein>
<keyword evidence="3" id="KW-1185">Reference proteome</keyword>
<dbReference type="OrthoDB" id="7691271at2"/>
<dbReference type="RefSeq" id="WP_110806924.1">
    <property type="nucleotide sequence ID" value="NZ_QJTK01000018.1"/>
</dbReference>
<dbReference type="EMBL" id="QJTK01000018">
    <property type="protein sequence ID" value="PYF07449.1"/>
    <property type="molecule type" value="Genomic_DNA"/>
</dbReference>
<organism evidence="2 3">
    <name type="scientific">Rhodobacter viridis</name>
    <dbReference type="NCBI Taxonomy" id="1054202"/>
    <lineage>
        <taxon>Bacteria</taxon>
        <taxon>Pseudomonadati</taxon>
        <taxon>Pseudomonadota</taxon>
        <taxon>Alphaproteobacteria</taxon>
        <taxon>Rhodobacterales</taxon>
        <taxon>Rhodobacter group</taxon>
        <taxon>Rhodobacter</taxon>
    </lineage>
</organism>
<name>A0A318U680_9RHOB</name>
<sequence>MRRRLSPGAARREARLAALRLQIERVRDKALQVVAHAGEGRERWLLLQEEDLDLAVGEMRMLAAVTMQAEFILRAQSQRTRHETLPEAQLIALSDQLAHTLAALEDLRTAAALSALKARHGLLMAHPEPLGPEGRRPEAPRPAPQRAGKTRVLSAVPAGARPLTTAV</sequence>
<evidence type="ECO:0000256" key="1">
    <source>
        <dbReference type="SAM" id="MobiDB-lite"/>
    </source>
</evidence>
<feature type="region of interest" description="Disordered" evidence="1">
    <location>
        <begin position="126"/>
        <end position="167"/>
    </location>
</feature>
<reference evidence="2 3" key="1">
    <citation type="submission" date="2018-06" db="EMBL/GenBank/DDBJ databases">
        <title>Genomic Encyclopedia of Type Strains, Phase III (KMG-III): the genomes of soil and plant-associated and newly described type strains.</title>
        <authorList>
            <person name="Whitman W."/>
        </authorList>
    </citation>
    <scope>NUCLEOTIDE SEQUENCE [LARGE SCALE GENOMIC DNA]</scope>
    <source>
        <strain evidence="2 3">JA737</strain>
    </source>
</reference>
<gene>
    <name evidence="2" type="ORF">C8J30_11848</name>
</gene>
<proteinExistence type="predicted"/>
<comment type="caution">
    <text evidence="2">The sequence shown here is derived from an EMBL/GenBank/DDBJ whole genome shotgun (WGS) entry which is preliminary data.</text>
</comment>
<evidence type="ECO:0000313" key="3">
    <source>
        <dbReference type="Proteomes" id="UP000247727"/>
    </source>
</evidence>
<evidence type="ECO:0000313" key="2">
    <source>
        <dbReference type="EMBL" id="PYF07449.1"/>
    </source>
</evidence>